<reference evidence="2 3" key="1">
    <citation type="submission" date="2019-06" db="EMBL/GenBank/DDBJ databases">
        <title>WGS assembly of Gossypium darwinii.</title>
        <authorList>
            <person name="Chen Z.J."/>
            <person name="Sreedasyam A."/>
            <person name="Ando A."/>
            <person name="Song Q."/>
            <person name="De L."/>
            <person name="Hulse-Kemp A."/>
            <person name="Ding M."/>
            <person name="Ye W."/>
            <person name="Kirkbride R."/>
            <person name="Jenkins J."/>
            <person name="Plott C."/>
            <person name="Lovell J."/>
            <person name="Lin Y.-M."/>
            <person name="Vaughn R."/>
            <person name="Liu B."/>
            <person name="Li W."/>
            <person name="Simpson S."/>
            <person name="Scheffler B."/>
            <person name="Saski C."/>
            <person name="Grover C."/>
            <person name="Hu G."/>
            <person name="Conover J."/>
            <person name="Carlson J."/>
            <person name="Shu S."/>
            <person name="Boston L."/>
            <person name="Williams M."/>
            <person name="Peterson D."/>
            <person name="Mcgee K."/>
            <person name="Jones D."/>
            <person name="Wendel J."/>
            <person name="Stelly D."/>
            <person name="Grimwood J."/>
            <person name="Schmutz J."/>
        </authorList>
    </citation>
    <scope>NUCLEOTIDE SEQUENCE [LARGE SCALE GENOMIC DNA]</scope>
    <source>
        <strain evidence="2">1808015.09</strain>
    </source>
</reference>
<proteinExistence type="predicted"/>
<evidence type="ECO:0000256" key="1">
    <source>
        <dbReference type="SAM" id="Phobius"/>
    </source>
</evidence>
<name>A0A5D2EV33_GOSDA</name>
<keyword evidence="1" id="KW-1133">Transmembrane helix</keyword>
<gene>
    <name evidence="2" type="ORF">ES288_A11G371600v1</name>
</gene>
<protein>
    <submittedName>
        <fullName evidence="2">Uncharacterized protein</fullName>
    </submittedName>
</protein>
<keyword evidence="3" id="KW-1185">Reference proteome</keyword>
<sequence length="80" mass="9093">MRKGAFHLCSRRPRVYEDRPLFISLLNRSQSRSRGSGDAIPGFGAMRRVEEATVRACMGGATAAMLWWLGFFFSRKYFVG</sequence>
<dbReference type="AlphaFoldDB" id="A0A5D2EV33"/>
<keyword evidence="1" id="KW-0472">Membrane</keyword>
<organism evidence="2 3">
    <name type="scientific">Gossypium darwinii</name>
    <name type="common">Darwin's cotton</name>
    <name type="synonym">Gossypium barbadense var. darwinii</name>
    <dbReference type="NCBI Taxonomy" id="34276"/>
    <lineage>
        <taxon>Eukaryota</taxon>
        <taxon>Viridiplantae</taxon>
        <taxon>Streptophyta</taxon>
        <taxon>Embryophyta</taxon>
        <taxon>Tracheophyta</taxon>
        <taxon>Spermatophyta</taxon>
        <taxon>Magnoliopsida</taxon>
        <taxon>eudicotyledons</taxon>
        <taxon>Gunneridae</taxon>
        <taxon>Pentapetalae</taxon>
        <taxon>rosids</taxon>
        <taxon>malvids</taxon>
        <taxon>Malvales</taxon>
        <taxon>Malvaceae</taxon>
        <taxon>Malvoideae</taxon>
        <taxon>Gossypium</taxon>
    </lineage>
</organism>
<feature type="transmembrane region" description="Helical" evidence="1">
    <location>
        <begin position="56"/>
        <end position="74"/>
    </location>
</feature>
<accession>A0A5D2EV33</accession>
<evidence type="ECO:0000313" key="3">
    <source>
        <dbReference type="Proteomes" id="UP000323506"/>
    </source>
</evidence>
<dbReference type="Proteomes" id="UP000323506">
    <property type="component" value="Chromosome A11"/>
</dbReference>
<keyword evidence="1" id="KW-0812">Transmembrane</keyword>
<dbReference type="EMBL" id="CM017698">
    <property type="protein sequence ID" value="TYG96688.1"/>
    <property type="molecule type" value="Genomic_DNA"/>
</dbReference>
<evidence type="ECO:0000313" key="2">
    <source>
        <dbReference type="EMBL" id="TYG96688.1"/>
    </source>
</evidence>